<comment type="caution">
    <text evidence="2">The sequence shown here is derived from an EMBL/GenBank/DDBJ whole genome shotgun (WGS) entry which is preliminary data.</text>
</comment>
<reference evidence="2" key="2">
    <citation type="submission" date="2021-08" db="EMBL/GenBank/DDBJ databases">
        <authorList>
            <person name="Gostincar C."/>
            <person name="Sun X."/>
            <person name="Song Z."/>
            <person name="Gunde-Cimerman N."/>
        </authorList>
    </citation>
    <scope>NUCLEOTIDE SEQUENCE</scope>
    <source>
        <strain evidence="2">EXF-9298</strain>
    </source>
</reference>
<keyword evidence="3" id="KW-1185">Reference proteome</keyword>
<protein>
    <submittedName>
        <fullName evidence="2">Uncharacterized protein</fullName>
    </submittedName>
</protein>
<sequence>MRESEGRSFYRDTPFDKPVETQSGSLQGTQHRASDYALDLVSERQMLTEVLLEFATLLLSQLCERRVGDVIFLCRMRQAWSSRGSLSGDDEMQLTSAKEAQLANAFEVERWLQASQQPTRVRGARNGGS</sequence>
<evidence type="ECO:0000313" key="2">
    <source>
        <dbReference type="EMBL" id="KAG9991628.1"/>
    </source>
</evidence>
<reference evidence="2" key="1">
    <citation type="journal article" date="2021" name="J Fungi (Basel)">
        <title>Virulence traits and population genomics of the black yeast Aureobasidium melanogenum.</title>
        <authorList>
            <person name="Cernosa A."/>
            <person name="Sun X."/>
            <person name="Gostincar C."/>
            <person name="Fang C."/>
            <person name="Gunde-Cimerman N."/>
            <person name="Song Z."/>
        </authorList>
    </citation>
    <scope>NUCLEOTIDE SEQUENCE</scope>
    <source>
        <strain evidence="2">EXF-9298</strain>
    </source>
</reference>
<dbReference type="EMBL" id="JAHFXS010000001">
    <property type="protein sequence ID" value="KAG9991628.1"/>
    <property type="molecule type" value="Genomic_DNA"/>
</dbReference>
<dbReference type="Proteomes" id="UP000729357">
    <property type="component" value="Unassembled WGS sequence"/>
</dbReference>
<name>A0A9P8K2V1_AURME</name>
<gene>
    <name evidence="2" type="ORF">KCU98_g219</name>
</gene>
<accession>A0A9P8K2V1</accession>
<feature type="compositionally biased region" description="Polar residues" evidence="1">
    <location>
        <begin position="20"/>
        <end position="30"/>
    </location>
</feature>
<feature type="compositionally biased region" description="Basic and acidic residues" evidence="1">
    <location>
        <begin position="1"/>
        <end position="19"/>
    </location>
</feature>
<proteinExistence type="predicted"/>
<organism evidence="2 3">
    <name type="scientific">Aureobasidium melanogenum</name>
    <name type="common">Aureobasidium pullulans var. melanogenum</name>
    <dbReference type="NCBI Taxonomy" id="46634"/>
    <lineage>
        <taxon>Eukaryota</taxon>
        <taxon>Fungi</taxon>
        <taxon>Dikarya</taxon>
        <taxon>Ascomycota</taxon>
        <taxon>Pezizomycotina</taxon>
        <taxon>Dothideomycetes</taxon>
        <taxon>Dothideomycetidae</taxon>
        <taxon>Dothideales</taxon>
        <taxon>Saccotheciaceae</taxon>
        <taxon>Aureobasidium</taxon>
    </lineage>
</organism>
<evidence type="ECO:0000256" key="1">
    <source>
        <dbReference type="SAM" id="MobiDB-lite"/>
    </source>
</evidence>
<feature type="region of interest" description="Disordered" evidence="1">
    <location>
        <begin position="1"/>
        <end position="30"/>
    </location>
</feature>
<dbReference type="AlphaFoldDB" id="A0A9P8K2V1"/>
<evidence type="ECO:0000313" key="3">
    <source>
        <dbReference type="Proteomes" id="UP000729357"/>
    </source>
</evidence>
<feature type="non-terminal residue" evidence="2">
    <location>
        <position position="129"/>
    </location>
</feature>